<proteinExistence type="predicted"/>
<evidence type="ECO:0000313" key="3">
    <source>
        <dbReference type="Proteomes" id="UP001187315"/>
    </source>
</evidence>
<evidence type="ECO:0000256" key="1">
    <source>
        <dbReference type="SAM" id="MobiDB-lite"/>
    </source>
</evidence>
<name>A0AA88NP19_TACVA</name>
<sequence length="195" mass="22184">MSRKGTDFFKWTDSEVELLLRVTEEYKVAKASENVDWETCQNKYGEILDLFKEQYPADDVDYPHSKDEAIRLKYRHAVDSGKRSGHGRVVLLYFELCEQIWGGSPAVTTINCGIETSDINMRSSTTSDESYPPSVIRDSPSPATASEDSDGMPTETQNRRDRLNATYCHHIDKSGLNENCQMKDSSLHLHRKILS</sequence>
<evidence type="ECO:0000313" key="2">
    <source>
        <dbReference type="EMBL" id="KAK2863762.1"/>
    </source>
</evidence>
<comment type="caution">
    <text evidence="2">The sequence shown here is derived from an EMBL/GenBank/DDBJ whole genome shotgun (WGS) entry which is preliminary data.</text>
</comment>
<dbReference type="AlphaFoldDB" id="A0AA88NP19"/>
<gene>
    <name evidence="2" type="ORF">Q7C36_002916</name>
</gene>
<feature type="region of interest" description="Disordered" evidence="1">
    <location>
        <begin position="121"/>
        <end position="158"/>
    </location>
</feature>
<reference evidence="2" key="1">
    <citation type="submission" date="2023-08" db="EMBL/GenBank/DDBJ databases">
        <title>Pelteobagrus vachellii genome.</title>
        <authorList>
            <person name="Liu H."/>
        </authorList>
    </citation>
    <scope>NUCLEOTIDE SEQUENCE</scope>
    <source>
        <strain evidence="2">PRFRI_2022a</strain>
        <tissue evidence="2">Muscle</tissue>
    </source>
</reference>
<keyword evidence="3" id="KW-1185">Reference proteome</keyword>
<protein>
    <submittedName>
        <fullName evidence="2">Uncharacterized protein</fullName>
    </submittedName>
</protein>
<organism evidence="2 3">
    <name type="scientific">Tachysurus vachellii</name>
    <name type="common">Darkbarbel catfish</name>
    <name type="synonym">Pelteobagrus vachellii</name>
    <dbReference type="NCBI Taxonomy" id="175792"/>
    <lineage>
        <taxon>Eukaryota</taxon>
        <taxon>Metazoa</taxon>
        <taxon>Chordata</taxon>
        <taxon>Craniata</taxon>
        <taxon>Vertebrata</taxon>
        <taxon>Euteleostomi</taxon>
        <taxon>Actinopterygii</taxon>
        <taxon>Neopterygii</taxon>
        <taxon>Teleostei</taxon>
        <taxon>Ostariophysi</taxon>
        <taxon>Siluriformes</taxon>
        <taxon>Bagridae</taxon>
        <taxon>Tachysurus</taxon>
    </lineage>
</organism>
<accession>A0AA88NP19</accession>
<dbReference type="Proteomes" id="UP001187315">
    <property type="component" value="Unassembled WGS sequence"/>
</dbReference>
<dbReference type="EMBL" id="JAVHJS010000003">
    <property type="protein sequence ID" value="KAK2863762.1"/>
    <property type="molecule type" value="Genomic_DNA"/>
</dbReference>